<organism evidence="2 3">
    <name type="scientific">Pseudomonas asuensis</name>
    <dbReference type="NCBI Taxonomy" id="1825787"/>
    <lineage>
        <taxon>Bacteria</taxon>
        <taxon>Pseudomonadati</taxon>
        <taxon>Pseudomonadota</taxon>
        <taxon>Gammaproteobacteria</taxon>
        <taxon>Pseudomonadales</taxon>
        <taxon>Pseudomonadaceae</taxon>
        <taxon>Pseudomonas</taxon>
    </lineage>
</organism>
<gene>
    <name evidence="2" type="ORF">GCM10009425_23390</name>
</gene>
<evidence type="ECO:0000313" key="2">
    <source>
        <dbReference type="EMBL" id="GGM11688.1"/>
    </source>
</evidence>
<dbReference type="Proteomes" id="UP000616499">
    <property type="component" value="Unassembled WGS sequence"/>
</dbReference>
<feature type="compositionally biased region" description="Basic and acidic residues" evidence="1">
    <location>
        <begin position="33"/>
        <end position="51"/>
    </location>
</feature>
<reference evidence="3" key="1">
    <citation type="journal article" date="2019" name="Int. J. Syst. Evol. Microbiol.">
        <title>The Global Catalogue of Microorganisms (GCM) 10K type strain sequencing project: providing services to taxonomists for standard genome sequencing and annotation.</title>
        <authorList>
            <consortium name="The Broad Institute Genomics Platform"/>
            <consortium name="The Broad Institute Genome Sequencing Center for Infectious Disease"/>
            <person name="Wu L."/>
            <person name="Ma J."/>
        </authorList>
    </citation>
    <scope>NUCLEOTIDE SEQUENCE [LARGE SCALE GENOMIC DNA]</scope>
    <source>
        <strain evidence="3">JCM 13501</strain>
    </source>
</reference>
<keyword evidence="3" id="KW-1185">Reference proteome</keyword>
<name>A0ABQ2GUR0_9PSED</name>
<sequence length="51" mass="5428">MNGLPGLSSPRNPAQFIAQLNVQQVAHMSNGAHPKELSPLEQGSKCDDSNI</sequence>
<proteinExistence type="predicted"/>
<dbReference type="EMBL" id="BMNW01000004">
    <property type="protein sequence ID" value="GGM11688.1"/>
    <property type="molecule type" value="Genomic_DNA"/>
</dbReference>
<feature type="region of interest" description="Disordered" evidence="1">
    <location>
        <begin position="27"/>
        <end position="51"/>
    </location>
</feature>
<protein>
    <submittedName>
        <fullName evidence="2">Uncharacterized protein</fullName>
    </submittedName>
</protein>
<evidence type="ECO:0000256" key="1">
    <source>
        <dbReference type="SAM" id="MobiDB-lite"/>
    </source>
</evidence>
<accession>A0ABQ2GUR0</accession>
<evidence type="ECO:0000313" key="3">
    <source>
        <dbReference type="Proteomes" id="UP000616499"/>
    </source>
</evidence>
<comment type="caution">
    <text evidence="2">The sequence shown here is derived from an EMBL/GenBank/DDBJ whole genome shotgun (WGS) entry which is preliminary data.</text>
</comment>